<keyword evidence="3" id="KW-1185">Reference proteome</keyword>
<organism evidence="2 3">
    <name type="scientific">Boletus reticuloceps</name>
    <dbReference type="NCBI Taxonomy" id="495285"/>
    <lineage>
        <taxon>Eukaryota</taxon>
        <taxon>Fungi</taxon>
        <taxon>Dikarya</taxon>
        <taxon>Basidiomycota</taxon>
        <taxon>Agaricomycotina</taxon>
        <taxon>Agaricomycetes</taxon>
        <taxon>Agaricomycetidae</taxon>
        <taxon>Boletales</taxon>
        <taxon>Boletineae</taxon>
        <taxon>Boletaceae</taxon>
        <taxon>Boletoideae</taxon>
        <taxon>Boletus</taxon>
    </lineage>
</organism>
<dbReference type="SUPFAM" id="SSF52540">
    <property type="entry name" value="P-loop containing nucleoside triphosphate hydrolases"/>
    <property type="match status" value="1"/>
</dbReference>
<sequence>MSQRKRASRVQPVVASTTKNIVVFGESGVGKSSLINLIAGRSIAATSSGAKGCTFRHKKYELQVDDTPYAIWDTAGLDEGAYGTVPAEIAEEHLKQLLHDLTRANGIHLLVYCVRASRLRKTLLSNYNLFYSAICRKKVPIVAVVTGLENYEEEMQDWWAANETEFAMLKMHFDGHACVTTLDADKVNSPILKQRCHASRRAVLPLIASSCARDRWGTEQDGWVSAALADVRAMFKPPRQNTTQPTPIVALYDLPEHSLDPIGSVKDTSFEGGHLVDVGGSPLLVYRIRDQHLRSGVRFKKQIASRGADLLMFCTSIHSDTGASRRRAAAFHGSYGGDMRPLLVVVRDAPVG</sequence>
<comment type="caution">
    <text evidence="2">The sequence shown here is derived from an EMBL/GenBank/DDBJ whole genome shotgun (WGS) entry which is preliminary data.</text>
</comment>
<dbReference type="InterPro" id="IPR006073">
    <property type="entry name" value="GTP-bd"/>
</dbReference>
<dbReference type="InterPro" id="IPR025662">
    <property type="entry name" value="Sigma_54_int_dom_ATP-bd_1"/>
</dbReference>
<name>A0A8I3AAD5_9AGAM</name>
<protein>
    <submittedName>
        <fullName evidence="2">P-loop containing nucleoside triphosphate hydrolase protein</fullName>
    </submittedName>
</protein>
<dbReference type="EMBL" id="JAGFBS010000014">
    <property type="protein sequence ID" value="KAG6375561.1"/>
    <property type="molecule type" value="Genomic_DNA"/>
</dbReference>
<gene>
    <name evidence="2" type="ORF">JVT61DRAFT_3126</name>
</gene>
<proteinExistence type="predicted"/>
<dbReference type="Pfam" id="PF01926">
    <property type="entry name" value="MMR_HSR1"/>
    <property type="match status" value="1"/>
</dbReference>
<dbReference type="AlphaFoldDB" id="A0A8I3AAD5"/>
<dbReference type="CDD" id="cd00882">
    <property type="entry name" value="Ras_like_GTPase"/>
    <property type="match status" value="1"/>
</dbReference>
<reference evidence="2" key="1">
    <citation type="submission" date="2021-03" db="EMBL/GenBank/DDBJ databases">
        <title>Evolutionary innovations through gain and loss of genes in the ectomycorrhizal Boletales.</title>
        <authorList>
            <person name="Wu G."/>
            <person name="Miyauchi S."/>
            <person name="Morin E."/>
            <person name="Yang Z.-L."/>
            <person name="Xu J."/>
            <person name="Martin F.M."/>
        </authorList>
    </citation>
    <scope>NUCLEOTIDE SEQUENCE</scope>
    <source>
        <strain evidence="2">BR01</strain>
    </source>
</reference>
<dbReference type="Proteomes" id="UP000683000">
    <property type="component" value="Unassembled WGS sequence"/>
</dbReference>
<dbReference type="OrthoDB" id="8954335at2759"/>
<dbReference type="GO" id="GO:0016787">
    <property type="term" value="F:hydrolase activity"/>
    <property type="evidence" value="ECO:0007669"/>
    <property type="project" value="UniProtKB-KW"/>
</dbReference>
<keyword evidence="2" id="KW-0378">Hydrolase</keyword>
<evidence type="ECO:0000313" key="3">
    <source>
        <dbReference type="Proteomes" id="UP000683000"/>
    </source>
</evidence>
<dbReference type="InterPro" id="IPR027417">
    <property type="entry name" value="P-loop_NTPase"/>
</dbReference>
<dbReference type="Gene3D" id="3.40.50.300">
    <property type="entry name" value="P-loop containing nucleotide triphosphate hydrolases"/>
    <property type="match status" value="1"/>
</dbReference>
<dbReference type="GO" id="GO:0005525">
    <property type="term" value="F:GTP binding"/>
    <property type="evidence" value="ECO:0007669"/>
    <property type="project" value="InterPro"/>
</dbReference>
<accession>A0A8I3AAD5</accession>
<dbReference type="PROSITE" id="PS00675">
    <property type="entry name" value="SIGMA54_INTERACT_1"/>
    <property type="match status" value="1"/>
</dbReference>
<evidence type="ECO:0000313" key="2">
    <source>
        <dbReference type="EMBL" id="KAG6375561.1"/>
    </source>
</evidence>
<feature type="domain" description="G" evidence="1">
    <location>
        <begin position="21"/>
        <end position="119"/>
    </location>
</feature>
<evidence type="ECO:0000259" key="1">
    <source>
        <dbReference type="Pfam" id="PF01926"/>
    </source>
</evidence>